<evidence type="ECO:0000313" key="2">
    <source>
        <dbReference type="EMBL" id="CAB3741006.1"/>
    </source>
</evidence>
<dbReference type="Proteomes" id="UP000494249">
    <property type="component" value="Unassembled WGS sequence"/>
</dbReference>
<gene>
    <name evidence="2" type="ORF">LMG22037_06442</name>
</gene>
<sequence length="183" mass="20955">MTKANRRKRRRQSMPPYESSEQLRARLKAFALATRQKGTAMSVALHELQTQREATIQKLLEEGESIAADAAPVEAGEWLQRGRIFGVEAGGQRYFARYQFDDHDEPRPVIRDILAEYGPAHDPWAIATWFHFPNGWIVTEGVPNRSRRKMRLTVPSLSSMPRAGFVERMRHNASLTDSPFHRA</sequence>
<feature type="compositionally biased region" description="Basic residues" evidence="1">
    <location>
        <begin position="1"/>
        <end position="12"/>
    </location>
</feature>
<feature type="region of interest" description="Disordered" evidence="1">
    <location>
        <begin position="1"/>
        <end position="20"/>
    </location>
</feature>
<reference evidence="2 3" key="1">
    <citation type="submission" date="2020-04" db="EMBL/GenBank/DDBJ databases">
        <authorList>
            <person name="De Canck E."/>
        </authorList>
    </citation>
    <scope>NUCLEOTIDE SEQUENCE [LARGE SCALE GENOMIC DNA]</scope>
    <source>
        <strain evidence="2 3">LMG 22037</strain>
    </source>
</reference>
<name>A0A6J5CLU8_9BURK</name>
<dbReference type="AlphaFoldDB" id="A0A6J5CLU8"/>
<accession>A0A6J5CLU8</accession>
<dbReference type="EMBL" id="CADIKB010000068">
    <property type="protein sequence ID" value="CAB3741006.1"/>
    <property type="molecule type" value="Genomic_DNA"/>
</dbReference>
<dbReference type="RefSeq" id="WP_035485505.1">
    <property type="nucleotide sequence ID" value="NZ_CADFGL010000062.1"/>
</dbReference>
<organism evidence="2 3">
    <name type="scientific">Paraburkholderia phenoliruptrix</name>
    <dbReference type="NCBI Taxonomy" id="252970"/>
    <lineage>
        <taxon>Bacteria</taxon>
        <taxon>Pseudomonadati</taxon>
        <taxon>Pseudomonadota</taxon>
        <taxon>Betaproteobacteria</taxon>
        <taxon>Burkholderiales</taxon>
        <taxon>Burkholderiaceae</taxon>
        <taxon>Paraburkholderia</taxon>
    </lineage>
</organism>
<protein>
    <submittedName>
        <fullName evidence="2">Uncharacterized protein</fullName>
    </submittedName>
</protein>
<evidence type="ECO:0000256" key="1">
    <source>
        <dbReference type="SAM" id="MobiDB-lite"/>
    </source>
</evidence>
<evidence type="ECO:0000313" key="3">
    <source>
        <dbReference type="Proteomes" id="UP000494249"/>
    </source>
</evidence>
<proteinExistence type="predicted"/>